<protein>
    <submittedName>
        <fullName evidence="1">Rv0340 family protein</fullName>
    </submittedName>
</protein>
<reference evidence="1 2" key="1">
    <citation type="submission" date="2021-07" db="EMBL/GenBank/DDBJ databases">
        <title>Whole genome sequencing of non-tuberculosis mycobacteria type-strains.</title>
        <authorList>
            <person name="Igarashi Y."/>
            <person name="Osugi A."/>
            <person name="Mitarai S."/>
        </authorList>
    </citation>
    <scope>NUCLEOTIDE SEQUENCE [LARGE SCALE GENOMIC DNA]</scope>
    <source>
        <strain evidence="1 2">JCM 16370</strain>
    </source>
</reference>
<evidence type="ECO:0000313" key="1">
    <source>
        <dbReference type="EMBL" id="QYL17434.1"/>
    </source>
</evidence>
<sequence>MANSLLDFVMSLVRDPDAAARYAADPAGAIADAHLTDVTSADVNNLIPMVADSLSGPVAGGGFGPGAGAGDGNVWASGAATAAFDAFDHLPTPASAPDVHSVITEVSQHADQAPALVSDLGVDPGTLDLPGTAAQVTDTLADHGVTPDTVADWADHTTWDHGHVDDNHTSVDHPGFDLF</sequence>
<name>A0ABX8VPP8_9MYCO</name>
<dbReference type="NCBIfam" id="NF038175">
    <property type="entry name" value="IniB_NTERM"/>
    <property type="match status" value="1"/>
</dbReference>
<gene>
    <name evidence="1" type="ORF">K0O64_02315</name>
</gene>
<accession>A0ABX8VPP8</accession>
<keyword evidence="2" id="KW-1185">Reference proteome</keyword>
<dbReference type="NCBIfam" id="NF038176">
    <property type="entry name" value="Rv0340_fam"/>
    <property type="match status" value="1"/>
</dbReference>
<dbReference type="RefSeq" id="WP_220045985.1">
    <property type="nucleotide sequence ID" value="NZ_BAAAVX010000004.1"/>
</dbReference>
<dbReference type="EMBL" id="CP080333">
    <property type="protein sequence ID" value="QYL17434.1"/>
    <property type="molecule type" value="Genomic_DNA"/>
</dbReference>
<dbReference type="InterPro" id="IPR049709">
    <property type="entry name" value="IniB-like_N"/>
</dbReference>
<organism evidence="1 2">
    <name type="scientific">Mycolicibacterium pallens</name>
    <dbReference type="NCBI Taxonomy" id="370524"/>
    <lineage>
        <taxon>Bacteria</taxon>
        <taxon>Bacillati</taxon>
        <taxon>Actinomycetota</taxon>
        <taxon>Actinomycetes</taxon>
        <taxon>Mycobacteriales</taxon>
        <taxon>Mycobacteriaceae</taxon>
        <taxon>Mycolicibacterium</taxon>
    </lineage>
</organism>
<evidence type="ECO:0000313" key="2">
    <source>
        <dbReference type="Proteomes" id="UP000825367"/>
    </source>
</evidence>
<proteinExistence type="predicted"/>
<dbReference type="Proteomes" id="UP000825367">
    <property type="component" value="Chromosome"/>
</dbReference>